<evidence type="ECO:0000313" key="1">
    <source>
        <dbReference type="EMBL" id="QHS81324.1"/>
    </source>
</evidence>
<protein>
    <submittedName>
        <fullName evidence="1">Uncharacterized protein</fullName>
    </submittedName>
</protein>
<dbReference type="AlphaFoldDB" id="A0A6C0ANE5"/>
<name>A0A6C0ANE5_9ZZZZ</name>
<proteinExistence type="predicted"/>
<reference evidence="1" key="1">
    <citation type="journal article" date="2020" name="Nature">
        <title>Giant virus diversity and host interactions through global metagenomics.</title>
        <authorList>
            <person name="Schulz F."/>
            <person name="Roux S."/>
            <person name="Paez-Espino D."/>
            <person name="Jungbluth S."/>
            <person name="Walsh D.A."/>
            <person name="Denef V.J."/>
            <person name="McMahon K.D."/>
            <person name="Konstantinidis K.T."/>
            <person name="Eloe-Fadrosh E.A."/>
            <person name="Kyrpides N.C."/>
            <person name="Woyke T."/>
        </authorList>
    </citation>
    <scope>NUCLEOTIDE SEQUENCE</scope>
    <source>
        <strain evidence="1">GVMAG-S-1101161-73</strain>
    </source>
</reference>
<accession>A0A6C0ANE5</accession>
<organism evidence="1">
    <name type="scientific">viral metagenome</name>
    <dbReference type="NCBI Taxonomy" id="1070528"/>
    <lineage>
        <taxon>unclassified sequences</taxon>
        <taxon>metagenomes</taxon>
        <taxon>organismal metagenomes</taxon>
    </lineage>
</organism>
<sequence>MERNDAILETNPDPKYQYLVDEIISDKLSGGLKNMYKDFKKTSYDIIVAKYQSKFNILNDKMKENRKLMENTIKRIENSYKKPDEEGYEKISPKEVENLQKLFPKLQDEFVEYKSSSETFRIKLEDIIFNQYLESGKMLTMRYLRNKFIEDNDKLFLEKGVTWAFDYAARHRIDIDITQYS</sequence>
<dbReference type="EMBL" id="MN740734">
    <property type="protein sequence ID" value="QHS81324.1"/>
    <property type="molecule type" value="Genomic_DNA"/>
</dbReference>